<evidence type="ECO:0000256" key="2">
    <source>
        <dbReference type="ARBA" id="ARBA00023002"/>
    </source>
</evidence>
<dbReference type="PANTHER" id="PTHR43656">
    <property type="entry name" value="BINDING OXIDOREDUCTASE, PUTATIVE (AFU_ORTHOLOGUE AFUA_2G08260)-RELATED"/>
    <property type="match status" value="1"/>
</dbReference>
<name>A0ABS4G4C1_9CLOT</name>
<dbReference type="RefSeq" id="WP_209459587.1">
    <property type="nucleotide sequence ID" value="NZ_JAGGKC010000014.1"/>
</dbReference>
<dbReference type="Pfam" id="PF00724">
    <property type="entry name" value="Oxidored_FMN"/>
    <property type="match status" value="1"/>
</dbReference>
<evidence type="ECO:0000259" key="3">
    <source>
        <dbReference type="Pfam" id="PF00724"/>
    </source>
</evidence>
<evidence type="ECO:0000313" key="4">
    <source>
        <dbReference type="EMBL" id="MBP1919387.1"/>
    </source>
</evidence>
<keyword evidence="1" id="KW-0285">Flavoprotein</keyword>
<dbReference type="EMBL" id="JAGGKC010000014">
    <property type="protein sequence ID" value="MBP1919387.1"/>
    <property type="molecule type" value="Genomic_DNA"/>
</dbReference>
<dbReference type="InterPro" id="IPR051799">
    <property type="entry name" value="NADH_flavin_oxidoreductase"/>
</dbReference>
<gene>
    <name evidence="4" type="ORF">J2Z34_001876</name>
</gene>
<dbReference type="Proteomes" id="UP001519271">
    <property type="component" value="Unassembled WGS sequence"/>
</dbReference>
<sequence length="364" mass="39200">MAGLFDSGMIGKTKIRNRLIMPAVATCYSDNGYITEDLLNYHRRLAEGGVGAIIVEAAFPWKGIAYGSGALGIWDDSTIEGLKTLAETIKSKGAAAILQLGHNGPQGSGEIVSPSGIPYMRDTSPRILTIPEIIEIEDGFTAAAERAKKAGFDGVELHAAHLYLLSCFLSPYMNKRTDIYGTDAEGRSRIVCETIRKIKERCGEDYTVSTRINARDGMEGGMDKDELKAVVGYLERAGVDVINLSSNDIPFAAQLKRCTVGSVSIPRADTEQGIFSGYAAEVKEYAKVPVIAVGKITDKDFAENLLAEGSADFIAMARPLIADPNLPNKFQSGEAINSCIYCNACIGAVARNRRMVCTVNPDIK</sequence>
<dbReference type="PANTHER" id="PTHR43656:SF2">
    <property type="entry name" value="BINDING OXIDOREDUCTASE, PUTATIVE (AFU_ORTHOLOGUE AFUA_2G08260)-RELATED"/>
    <property type="match status" value="1"/>
</dbReference>
<dbReference type="InterPro" id="IPR013785">
    <property type="entry name" value="Aldolase_TIM"/>
</dbReference>
<evidence type="ECO:0000313" key="5">
    <source>
        <dbReference type="Proteomes" id="UP001519271"/>
    </source>
</evidence>
<keyword evidence="5" id="KW-1185">Reference proteome</keyword>
<dbReference type="Gene3D" id="3.20.20.70">
    <property type="entry name" value="Aldolase class I"/>
    <property type="match status" value="1"/>
</dbReference>
<evidence type="ECO:0000256" key="1">
    <source>
        <dbReference type="ARBA" id="ARBA00022630"/>
    </source>
</evidence>
<dbReference type="CDD" id="cd02803">
    <property type="entry name" value="OYE_like_FMN_family"/>
    <property type="match status" value="1"/>
</dbReference>
<protein>
    <submittedName>
        <fullName evidence="4">2,4-dienoyl-CoA reductase-like NADH-dependent reductase (Old Yellow Enzyme family)</fullName>
    </submittedName>
</protein>
<proteinExistence type="predicted"/>
<organism evidence="4 5">
    <name type="scientific">Youngiibacter multivorans</name>
    <dbReference type="NCBI Taxonomy" id="937251"/>
    <lineage>
        <taxon>Bacteria</taxon>
        <taxon>Bacillati</taxon>
        <taxon>Bacillota</taxon>
        <taxon>Clostridia</taxon>
        <taxon>Eubacteriales</taxon>
        <taxon>Clostridiaceae</taxon>
        <taxon>Youngiibacter</taxon>
    </lineage>
</organism>
<feature type="domain" description="NADH:flavin oxidoreductase/NADH oxidase N-terminal" evidence="3">
    <location>
        <begin position="5"/>
        <end position="334"/>
    </location>
</feature>
<keyword evidence="2" id="KW-0560">Oxidoreductase</keyword>
<dbReference type="SUPFAM" id="SSF51395">
    <property type="entry name" value="FMN-linked oxidoreductases"/>
    <property type="match status" value="1"/>
</dbReference>
<accession>A0ABS4G4C1</accession>
<dbReference type="InterPro" id="IPR001155">
    <property type="entry name" value="OxRdtase_FMN_N"/>
</dbReference>
<reference evidence="4 5" key="1">
    <citation type="submission" date="2021-03" db="EMBL/GenBank/DDBJ databases">
        <title>Genomic Encyclopedia of Type Strains, Phase IV (KMG-IV): sequencing the most valuable type-strain genomes for metagenomic binning, comparative biology and taxonomic classification.</title>
        <authorList>
            <person name="Goeker M."/>
        </authorList>
    </citation>
    <scope>NUCLEOTIDE SEQUENCE [LARGE SCALE GENOMIC DNA]</scope>
    <source>
        <strain evidence="4 5">DSM 6139</strain>
    </source>
</reference>
<comment type="caution">
    <text evidence="4">The sequence shown here is derived from an EMBL/GenBank/DDBJ whole genome shotgun (WGS) entry which is preliminary data.</text>
</comment>